<feature type="transmembrane region" description="Helical" evidence="1">
    <location>
        <begin position="111"/>
        <end position="128"/>
    </location>
</feature>
<dbReference type="RefSeq" id="WP_165133834.1">
    <property type="nucleotide sequence ID" value="NZ_CP049253.1"/>
</dbReference>
<keyword evidence="1" id="KW-0812">Transmembrane</keyword>
<gene>
    <name evidence="3" type="ORF">JOF34_002073</name>
</gene>
<dbReference type="Pfam" id="PF04235">
    <property type="entry name" value="DUF418"/>
    <property type="match status" value="1"/>
</dbReference>
<protein>
    <submittedName>
        <fullName evidence="3">Membrane protein YeiB</fullName>
    </submittedName>
</protein>
<dbReference type="PANTHER" id="PTHR30590">
    <property type="entry name" value="INNER MEMBRANE PROTEIN"/>
    <property type="match status" value="1"/>
</dbReference>
<feature type="transmembrane region" description="Helical" evidence="1">
    <location>
        <begin position="216"/>
        <end position="242"/>
    </location>
</feature>
<feature type="transmembrane region" description="Helical" evidence="1">
    <location>
        <begin position="291"/>
        <end position="317"/>
    </location>
</feature>
<feature type="transmembrane region" description="Helical" evidence="1">
    <location>
        <begin position="263"/>
        <end position="285"/>
    </location>
</feature>
<evidence type="ECO:0000313" key="3">
    <source>
        <dbReference type="EMBL" id="MBP2437487.1"/>
    </source>
</evidence>
<accession>A0ABS4ZJM1</accession>
<keyword evidence="4" id="KW-1185">Reference proteome</keyword>
<feature type="transmembrane region" description="Helical" evidence="1">
    <location>
        <begin position="134"/>
        <end position="150"/>
    </location>
</feature>
<proteinExistence type="predicted"/>
<feature type="transmembrane region" description="Helical" evidence="1">
    <location>
        <begin position="157"/>
        <end position="181"/>
    </location>
</feature>
<reference evidence="3 4" key="1">
    <citation type="submission" date="2021-03" db="EMBL/GenBank/DDBJ databases">
        <title>Sequencing the genomes of 1000 actinobacteria strains.</title>
        <authorList>
            <person name="Klenk H.-P."/>
        </authorList>
    </citation>
    <scope>NUCLEOTIDE SEQUENCE [LARGE SCALE GENOMIC DNA]</scope>
    <source>
        <strain evidence="3 4">DSM 24221</strain>
    </source>
</reference>
<evidence type="ECO:0000256" key="1">
    <source>
        <dbReference type="SAM" id="Phobius"/>
    </source>
</evidence>
<keyword evidence="1" id="KW-1133">Transmembrane helix</keyword>
<feature type="transmembrane region" description="Helical" evidence="1">
    <location>
        <begin position="347"/>
        <end position="368"/>
    </location>
</feature>
<organism evidence="3 4">
    <name type="scientific">Microbacterium amylolyticum</name>
    <dbReference type="NCBI Taxonomy" id="936337"/>
    <lineage>
        <taxon>Bacteria</taxon>
        <taxon>Bacillati</taxon>
        <taxon>Actinomycetota</taxon>
        <taxon>Actinomycetes</taxon>
        <taxon>Micrococcales</taxon>
        <taxon>Microbacteriaceae</taxon>
        <taxon>Microbacterium</taxon>
    </lineage>
</organism>
<feature type="transmembrane region" description="Helical" evidence="1">
    <location>
        <begin position="374"/>
        <end position="392"/>
    </location>
</feature>
<dbReference type="InterPro" id="IPR052529">
    <property type="entry name" value="Bact_Transport_Assoc"/>
</dbReference>
<dbReference type="PANTHER" id="PTHR30590:SF2">
    <property type="entry name" value="INNER MEMBRANE PROTEIN"/>
    <property type="match status" value="1"/>
</dbReference>
<comment type="caution">
    <text evidence="3">The sequence shown here is derived from an EMBL/GenBank/DDBJ whole genome shotgun (WGS) entry which is preliminary data.</text>
</comment>
<feature type="transmembrane region" description="Helical" evidence="1">
    <location>
        <begin position="25"/>
        <end position="45"/>
    </location>
</feature>
<sequence length="412" mass="44913">MSTPAPVRVSRGPVRDSERSIAPDLARGFALLFIALANTPFYLWGAAETGLTSAHPVSGSVVDQVVQFLIMLVVDGRTYPLFAFLFGYGMVQLYRRQIAGGADDKTVRRLLRARNWWLLAFGFVHALLLWMGDVLGAYGLAGLVLVALFFRRKDRTLMVWAWILTGLLALFSVFAMVGGWFSSMVDLDPEMFEAGGFDMHAGAAESNYLLSMLTRVGFWFVVVAGQGLVGLVVPIMILVAFWAARRGVLDNPGEHLRLLKWTAVVGIAVGWLGALPGALVHLGVIDLPLHASWMFAGLTAFTGMFAGLGYAAVFGLIGHAMQGRERRTRLGFTGAVMAVGKRSLSCYLMQSVLCAPLLSAWGLGWGGHMSSAEMALFAIAVWAVTLVLAAIWESRGWRGPAETLLRRLVYRR</sequence>
<keyword evidence="1" id="KW-0472">Membrane</keyword>
<feature type="domain" description="DUF418" evidence="2">
    <location>
        <begin position="243"/>
        <end position="411"/>
    </location>
</feature>
<evidence type="ECO:0000259" key="2">
    <source>
        <dbReference type="Pfam" id="PF04235"/>
    </source>
</evidence>
<name>A0ABS4ZJM1_9MICO</name>
<dbReference type="Proteomes" id="UP001519362">
    <property type="component" value="Unassembled WGS sequence"/>
</dbReference>
<evidence type="ECO:0000313" key="4">
    <source>
        <dbReference type="Proteomes" id="UP001519362"/>
    </source>
</evidence>
<dbReference type="InterPro" id="IPR007349">
    <property type="entry name" value="DUF418"/>
</dbReference>
<feature type="transmembrane region" description="Helical" evidence="1">
    <location>
        <begin position="65"/>
        <end position="91"/>
    </location>
</feature>
<dbReference type="EMBL" id="JAGIOL010000001">
    <property type="protein sequence ID" value="MBP2437487.1"/>
    <property type="molecule type" value="Genomic_DNA"/>
</dbReference>